<dbReference type="RefSeq" id="WP_013011036.1">
    <property type="nucleotide sequence ID" value="NC_013943.1"/>
</dbReference>
<evidence type="ECO:0000256" key="3">
    <source>
        <dbReference type="ARBA" id="ARBA00023015"/>
    </source>
</evidence>
<keyword evidence="5 8" id="KW-0804">Transcription</keyword>
<evidence type="ECO:0000256" key="2">
    <source>
        <dbReference type="ARBA" id="ARBA00013729"/>
    </source>
</evidence>
<evidence type="ECO:0000256" key="9">
    <source>
        <dbReference type="RuleBase" id="RU000556"/>
    </source>
</evidence>
<dbReference type="Gene3D" id="1.10.287.180">
    <property type="entry name" value="Transcription elongation factor, GreA/GreB, N-terminal domain"/>
    <property type="match status" value="1"/>
</dbReference>
<dbReference type="InterPro" id="IPR001437">
    <property type="entry name" value="Tscrpt_elong_fac_GreA/B_C"/>
</dbReference>
<proteinExistence type="inferred from homology"/>
<evidence type="ECO:0000256" key="8">
    <source>
        <dbReference type="HAMAP-Rule" id="MF_00105"/>
    </source>
</evidence>
<evidence type="ECO:0000313" key="13">
    <source>
        <dbReference type="Proteomes" id="UP000002012"/>
    </source>
</evidence>
<dbReference type="InterPro" id="IPR018151">
    <property type="entry name" value="TF_GreA/GreB_CS"/>
</dbReference>
<accession>D4H0L2</accession>
<dbReference type="PANTHER" id="PTHR30437">
    <property type="entry name" value="TRANSCRIPTION ELONGATION FACTOR GREA"/>
    <property type="match status" value="1"/>
</dbReference>
<gene>
    <name evidence="8" type="primary">greA</name>
    <name evidence="12" type="ordered locus">Dacet_1761</name>
</gene>
<dbReference type="GO" id="GO:0070063">
    <property type="term" value="F:RNA polymerase binding"/>
    <property type="evidence" value="ECO:0007669"/>
    <property type="project" value="InterPro"/>
</dbReference>
<keyword evidence="3 8" id="KW-0805">Transcription regulation</keyword>
<evidence type="ECO:0000313" key="12">
    <source>
        <dbReference type="EMBL" id="ADD68525.1"/>
    </source>
</evidence>
<dbReference type="NCBIfam" id="NF001261">
    <property type="entry name" value="PRK00226.1-2"/>
    <property type="match status" value="1"/>
</dbReference>
<dbReference type="PROSITE" id="PS00830">
    <property type="entry name" value="GREAB_2"/>
    <property type="match status" value="1"/>
</dbReference>
<dbReference type="eggNOG" id="COG0782">
    <property type="taxonomic scope" value="Bacteria"/>
</dbReference>
<dbReference type="Pfam" id="PF01272">
    <property type="entry name" value="GreA_GreB"/>
    <property type="match status" value="1"/>
</dbReference>
<dbReference type="Proteomes" id="UP000002012">
    <property type="component" value="Chromosome"/>
</dbReference>
<protein>
    <recommendedName>
        <fullName evidence="2 8">Transcription elongation factor GreA</fullName>
    </recommendedName>
    <alternativeName>
        <fullName evidence="7 8">Transcript cleavage factor GreA</fullName>
    </alternativeName>
</protein>
<evidence type="ECO:0000259" key="11">
    <source>
        <dbReference type="Pfam" id="PF03449"/>
    </source>
</evidence>
<comment type="function">
    <text evidence="6 8 9">Necessary for efficient RNA polymerase transcription elongation past template-encoded arresting sites. The arresting sites in DNA have the property of trapping a certain fraction of elongating RNA polymerases that pass through, resulting in locked ternary complexes. Cleavage of the nascent transcript by cleavage factors such as GreA or GreB allows the resumption of elongation from the new 3'terminus. GreA releases sequences of 2 to 3 nucleotides.</text>
</comment>
<dbReference type="InterPro" id="IPR023459">
    <property type="entry name" value="Tscrpt_elong_fac_GreA/B_fam"/>
</dbReference>
<dbReference type="GO" id="GO:0003677">
    <property type="term" value="F:DNA binding"/>
    <property type="evidence" value="ECO:0007669"/>
    <property type="project" value="UniProtKB-UniRule"/>
</dbReference>
<dbReference type="InterPro" id="IPR006359">
    <property type="entry name" value="Tscrpt_elong_fac_GreA"/>
</dbReference>
<organism evidence="12 13">
    <name type="scientific">Denitrovibrio acetiphilus (strain DSM 12809 / NBRC 114555 / N2460)</name>
    <dbReference type="NCBI Taxonomy" id="522772"/>
    <lineage>
        <taxon>Bacteria</taxon>
        <taxon>Pseudomonadati</taxon>
        <taxon>Deferribacterota</taxon>
        <taxon>Deferribacteres</taxon>
        <taxon>Deferribacterales</taxon>
        <taxon>Geovibrionaceae</taxon>
        <taxon>Denitrovibrio</taxon>
    </lineage>
</organism>
<dbReference type="InterPro" id="IPR036805">
    <property type="entry name" value="Tscrpt_elong_fac_GreA/B_N_sf"/>
</dbReference>
<dbReference type="FunFam" id="1.10.287.180:FF:000001">
    <property type="entry name" value="Transcription elongation factor GreA"/>
    <property type="match status" value="1"/>
</dbReference>
<dbReference type="NCBIfam" id="NF001264">
    <property type="entry name" value="PRK00226.1-5"/>
    <property type="match status" value="1"/>
</dbReference>
<dbReference type="SUPFAM" id="SSF46557">
    <property type="entry name" value="GreA transcript cleavage protein, N-terminal domain"/>
    <property type="match status" value="1"/>
</dbReference>
<dbReference type="GO" id="GO:0032784">
    <property type="term" value="P:regulation of DNA-templated transcription elongation"/>
    <property type="evidence" value="ECO:0007669"/>
    <property type="project" value="UniProtKB-UniRule"/>
</dbReference>
<dbReference type="NCBIfam" id="NF001263">
    <property type="entry name" value="PRK00226.1-4"/>
    <property type="match status" value="1"/>
</dbReference>
<dbReference type="FunFam" id="3.10.50.30:FF:000001">
    <property type="entry name" value="Transcription elongation factor GreA"/>
    <property type="match status" value="1"/>
</dbReference>
<keyword evidence="12" id="KW-0251">Elongation factor</keyword>
<evidence type="ECO:0000256" key="7">
    <source>
        <dbReference type="ARBA" id="ARBA00030776"/>
    </source>
</evidence>
<dbReference type="Pfam" id="PF03449">
    <property type="entry name" value="GreA_GreB_N"/>
    <property type="match status" value="1"/>
</dbReference>
<dbReference type="HAMAP" id="MF_00105">
    <property type="entry name" value="GreA_GreB"/>
    <property type="match status" value="1"/>
</dbReference>
<dbReference type="HOGENOM" id="CLU_101379_2_0_0"/>
<dbReference type="PaxDb" id="522772-Dacet_1761"/>
<dbReference type="PIRSF" id="PIRSF006092">
    <property type="entry name" value="GreA_GreB"/>
    <property type="match status" value="1"/>
</dbReference>
<dbReference type="SUPFAM" id="SSF54534">
    <property type="entry name" value="FKBP-like"/>
    <property type="match status" value="1"/>
</dbReference>
<dbReference type="NCBIfam" id="TIGR01462">
    <property type="entry name" value="greA"/>
    <property type="match status" value="1"/>
</dbReference>
<evidence type="ECO:0000256" key="1">
    <source>
        <dbReference type="ARBA" id="ARBA00008213"/>
    </source>
</evidence>
<dbReference type="EMBL" id="CP001968">
    <property type="protein sequence ID" value="ADD68525.1"/>
    <property type="molecule type" value="Genomic_DNA"/>
</dbReference>
<dbReference type="OrthoDB" id="9808774at2"/>
<dbReference type="PANTHER" id="PTHR30437:SF4">
    <property type="entry name" value="TRANSCRIPTION ELONGATION FACTOR GREA"/>
    <property type="match status" value="1"/>
</dbReference>
<sequence length="157" mass="17353">MDRIPITTEGYARLKKELEKLKTIDRKEIVAAIAEARSHGDLSENAEYDAAKERQGMIEARIAELESKMGRFQVIDTKSLSGDKIVFGATVTIENIETEEQKNYKIVGPDEANISNGTISIMSPLARALVNKKVGDEVLVVAPGGELEYEVLEVKFN</sequence>
<dbReference type="FunCoup" id="D4H0L2">
    <property type="interactions" value="481"/>
</dbReference>
<keyword evidence="4 8" id="KW-0238">DNA-binding</keyword>
<dbReference type="PROSITE" id="PS00829">
    <property type="entry name" value="GREAB_1"/>
    <property type="match status" value="1"/>
</dbReference>
<dbReference type="GO" id="GO:0003746">
    <property type="term" value="F:translation elongation factor activity"/>
    <property type="evidence" value="ECO:0007669"/>
    <property type="project" value="UniProtKB-KW"/>
</dbReference>
<dbReference type="InterPro" id="IPR028624">
    <property type="entry name" value="Tscrpt_elong_fac_GreA/B"/>
</dbReference>
<dbReference type="InterPro" id="IPR022691">
    <property type="entry name" value="Tscrpt_elong_fac_GreA/B_N"/>
</dbReference>
<evidence type="ECO:0000259" key="10">
    <source>
        <dbReference type="Pfam" id="PF01272"/>
    </source>
</evidence>
<evidence type="ECO:0000256" key="5">
    <source>
        <dbReference type="ARBA" id="ARBA00023163"/>
    </source>
</evidence>
<feature type="domain" description="Transcription elongation factor GreA/GreB C-terminal" evidence="10">
    <location>
        <begin position="82"/>
        <end position="155"/>
    </location>
</feature>
<dbReference type="InParanoid" id="D4H0L2"/>
<keyword evidence="12" id="KW-0648">Protein biosynthesis</keyword>
<evidence type="ECO:0000256" key="4">
    <source>
        <dbReference type="ARBA" id="ARBA00023125"/>
    </source>
</evidence>
<reference evidence="12 13" key="1">
    <citation type="journal article" date="2010" name="Stand. Genomic Sci.">
        <title>Complete genome sequence of Denitrovibrio acetiphilus type strain (N2460).</title>
        <authorList>
            <person name="Kiss H."/>
            <person name="Lang E."/>
            <person name="Lapidus A."/>
            <person name="Copeland A."/>
            <person name="Nolan M."/>
            <person name="Glavina Del Rio T."/>
            <person name="Chen F."/>
            <person name="Lucas S."/>
            <person name="Tice H."/>
            <person name="Cheng J.F."/>
            <person name="Han C."/>
            <person name="Goodwin L."/>
            <person name="Pitluck S."/>
            <person name="Liolios K."/>
            <person name="Pati A."/>
            <person name="Ivanova N."/>
            <person name="Mavromatis K."/>
            <person name="Chen A."/>
            <person name="Palaniappan K."/>
            <person name="Land M."/>
            <person name="Hauser L."/>
            <person name="Chang Y.J."/>
            <person name="Jeffries C.D."/>
            <person name="Detter J.C."/>
            <person name="Brettin T."/>
            <person name="Spring S."/>
            <person name="Rohde M."/>
            <person name="Goker M."/>
            <person name="Woyke T."/>
            <person name="Bristow J."/>
            <person name="Eisen J.A."/>
            <person name="Markowitz V."/>
            <person name="Hugenholtz P."/>
            <person name="Kyrpides N.C."/>
            <person name="Klenk H.P."/>
        </authorList>
    </citation>
    <scope>NUCLEOTIDE SEQUENCE [LARGE SCALE GENOMIC DNA]</scope>
    <source>
        <strain evidence="13">DSM 12809 / NBRC 114555 / N2460</strain>
    </source>
</reference>
<dbReference type="AlphaFoldDB" id="D4H0L2"/>
<dbReference type="Gene3D" id="3.10.50.30">
    <property type="entry name" value="Transcription elongation factor, GreA/GreB, C-terminal domain"/>
    <property type="match status" value="1"/>
</dbReference>
<dbReference type="InterPro" id="IPR036953">
    <property type="entry name" value="GreA/GreB_C_sf"/>
</dbReference>
<name>D4H0L2_DENA2</name>
<comment type="similarity">
    <text evidence="1 8 9">Belongs to the GreA/GreB family.</text>
</comment>
<dbReference type="STRING" id="522772.Dacet_1761"/>
<keyword evidence="13" id="KW-1185">Reference proteome</keyword>
<dbReference type="KEGG" id="dap:Dacet_1761"/>
<feature type="domain" description="Transcription elongation factor GreA/GreB N-terminal" evidence="11">
    <location>
        <begin position="4"/>
        <end position="74"/>
    </location>
</feature>
<evidence type="ECO:0000256" key="6">
    <source>
        <dbReference type="ARBA" id="ARBA00024916"/>
    </source>
</evidence>
<dbReference type="GO" id="GO:0006354">
    <property type="term" value="P:DNA-templated transcription elongation"/>
    <property type="evidence" value="ECO:0007669"/>
    <property type="project" value="TreeGrafter"/>
</dbReference>